<dbReference type="EMBL" id="AWUE01016274">
    <property type="protein sequence ID" value="OMO93288.1"/>
    <property type="molecule type" value="Genomic_DNA"/>
</dbReference>
<organism evidence="1 2">
    <name type="scientific">Corchorus olitorius</name>
    <dbReference type="NCBI Taxonomy" id="93759"/>
    <lineage>
        <taxon>Eukaryota</taxon>
        <taxon>Viridiplantae</taxon>
        <taxon>Streptophyta</taxon>
        <taxon>Embryophyta</taxon>
        <taxon>Tracheophyta</taxon>
        <taxon>Spermatophyta</taxon>
        <taxon>Magnoliopsida</taxon>
        <taxon>eudicotyledons</taxon>
        <taxon>Gunneridae</taxon>
        <taxon>Pentapetalae</taxon>
        <taxon>rosids</taxon>
        <taxon>malvids</taxon>
        <taxon>Malvales</taxon>
        <taxon>Malvaceae</taxon>
        <taxon>Grewioideae</taxon>
        <taxon>Apeibeae</taxon>
        <taxon>Corchorus</taxon>
    </lineage>
</organism>
<accession>A0A1R3JEN4</accession>
<evidence type="ECO:0000313" key="2">
    <source>
        <dbReference type="Proteomes" id="UP000187203"/>
    </source>
</evidence>
<gene>
    <name evidence="1" type="ORF">COLO4_16988</name>
</gene>
<dbReference type="Proteomes" id="UP000187203">
    <property type="component" value="Unassembled WGS sequence"/>
</dbReference>
<dbReference type="OrthoDB" id="1148980at2759"/>
<comment type="caution">
    <text evidence="1">The sequence shown here is derived from an EMBL/GenBank/DDBJ whole genome shotgun (WGS) entry which is preliminary data.</text>
</comment>
<reference evidence="2" key="1">
    <citation type="submission" date="2013-09" db="EMBL/GenBank/DDBJ databases">
        <title>Corchorus olitorius genome sequencing.</title>
        <authorList>
            <person name="Alam M."/>
            <person name="Haque M.S."/>
            <person name="Islam M.S."/>
            <person name="Emdad E.M."/>
            <person name="Islam M.M."/>
            <person name="Ahmed B."/>
            <person name="Halim A."/>
            <person name="Hossen Q.M.M."/>
            <person name="Hossain M.Z."/>
            <person name="Ahmed R."/>
            <person name="Khan M.M."/>
            <person name="Islam R."/>
            <person name="Rashid M.M."/>
            <person name="Khan S.A."/>
            <person name="Rahman M.S."/>
            <person name="Alam M."/>
            <person name="Yahiya A.S."/>
            <person name="Khan M.S."/>
            <person name="Azam M.S."/>
            <person name="Haque T."/>
            <person name="Lashkar M.Z.H."/>
            <person name="Akhand A.I."/>
            <person name="Morshed G."/>
            <person name="Roy S."/>
            <person name="Uddin K.S."/>
            <person name="Rabeya T."/>
            <person name="Hossain A.S."/>
            <person name="Chowdhury A."/>
            <person name="Snigdha A.R."/>
            <person name="Mortoza M.S."/>
            <person name="Matin S.A."/>
            <person name="Hoque S.M.E."/>
            <person name="Islam M.K."/>
            <person name="Roy D.K."/>
            <person name="Haider R."/>
            <person name="Moosa M.M."/>
            <person name="Elias S.M."/>
            <person name="Hasan A.M."/>
            <person name="Jahan S."/>
            <person name="Shafiuddin M."/>
            <person name="Mahmood N."/>
            <person name="Shommy N.S."/>
        </authorList>
    </citation>
    <scope>NUCLEOTIDE SEQUENCE [LARGE SCALE GENOMIC DNA]</scope>
    <source>
        <strain evidence="2">cv. O-4</strain>
    </source>
</reference>
<keyword evidence="2" id="KW-1185">Reference proteome</keyword>
<evidence type="ECO:0000313" key="1">
    <source>
        <dbReference type="EMBL" id="OMO93288.1"/>
    </source>
</evidence>
<sequence>MPRDEFPIGMGFVALGSKLYCIGGRLQNGKKKVKGDKELNSKKVYVLDFTNIYKTCFKKNKKKSPFVRLPDMHEASFPSSSGETKLSTYVQTDRNNAKISSVLSLRLKIVNLPPLPCSRTWFFPVPMKHTGLNCAK</sequence>
<name>A0A1R3JEN4_9ROSI</name>
<proteinExistence type="predicted"/>
<protein>
    <submittedName>
        <fullName evidence="1">Kelch repeat type 1</fullName>
    </submittedName>
</protein>
<dbReference type="AlphaFoldDB" id="A0A1R3JEN4"/>